<comment type="caution">
    <text evidence="6">The sequence shown here is derived from an EMBL/GenBank/DDBJ whole genome shotgun (WGS) entry which is preliminary data.</text>
</comment>
<feature type="domain" description="Ketoreductase" evidence="5">
    <location>
        <begin position="17"/>
        <end position="206"/>
    </location>
</feature>
<dbReference type="PRINTS" id="PR00081">
    <property type="entry name" value="GDHRDH"/>
</dbReference>
<dbReference type="PANTHER" id="PTHR44196:SF1">
    <property type="entry name" value="DEHYDROGENASE_REDUCTASE SDR FAMILY MEMBER 7B"/>
    <property type="match status" value="1"/>
</dbReference>
<dbReference type="GO" id="GO:0016491">
    <property type="term" value="F:oxidoreductase activity"/>
    <property type="evidence" value="ECO:0007669"/>
    <property type="project" value="UniProtKB-KW"/>
</dbReference>
<dbReference type="SUPFAM" id="SSF51735">
    <property type="entry name" value="NAD(P)-binding Rossmann-fold domains"/>
    <property type="match status" value="1"/>
</dbReference>
<protein>
    <submittedName>
        <fullName evidence="6">Short-subunit dehydrogenase</fullName>
    </submittedName>
</protein>
<dbReference type="PRINTS" id="PR00080">
    <property type="entry name" value="SDRFAMILY"/>
</dbReference>
<dbReference type="Gene3D" id="3.40.50.720">
    <property type="entry name" value="NAD(P)-binding Rossmann-like Domain"/>
    <property type="match status" value="1"/>
</dbReference>
<dbReference type="AlphaFoldDB" id="A0A561SNT6"/>
<reference evidence="6 7" key="1">
    <citation type="submission" date="2019-06" db="EMBL/GenBank/DDBJ databases">
        <title>Sequencing the genomes of 1000 actinobacteria strains.</title>
        <authorList>
            <person name="Klenk H.-P."/>
        </authorList>
    </citation>
    <scope>NUCLEOTIDE SEQUENCE [LARGE SCALE GENOMIC DNA]</scope>
    <source>
        <strain evidence="6 7">DSM 45671</strain>
    </source>
</reference>
<dbReference type="GO" id="GO:0016020">
    <property type="term" value="C:membrane"/>
    <property type="evidence" value="ECO:0007669"/>
    <property type="project" value="TreeGrafter"/>
</dbReference>
<evidence type="ECO:0000256" key="2">
    <source>
        <dbReference type="ARBA" id="ARBA00023002"/>
    </source>
</evidence>
<organism evidence="6 7">
    <name type="scientific">Pseudonocardia hierapolitana</name>
    <dbReference type="NCBI Taxonomy" id="1128676"/>
    <lineage>
        <taxon>Bacteria</taxon>
        <taxon>Bacillati</taxon>
        <taxon>Actinomycetota</taxon>
        <taxon>Actinomycetes</taxon>
        <taxon>Pseudonocardiales</taxon>
        <taxon>Pseudonocardiaceae</taxon>
        <taxon>Pseudonocardia</taxon>
    </lineage>
</organism>
<evidence type="ECO:0000256" key="3">
    <source>
        <dbReference type="RuleBase" id="RU000363"/>
    </source>
</evidence>
<evidence type="ECO:0000256" key="1">
    <source>
        <dbReference type="ARBA" id="ARBA00006484"/>
    </source>
</evidence>
<feature type="region of interest" description="Disordered" evidence="4">
    <location>
        <begin position="284"/>
        <end position="312"/>
    </location>
</feature>
<evidence type="ECO:0000256" key="4">
    <source>
        <dbReference type="SAM" id="MobiDB-lite"/>
    </source>
</evidence>
<evidence type="ECO:0000259" key="5">
    <source>
        <dbReference type="SMART" id="SM00822"/>
    </source>
</evidence>
<name>A0A561SNT6_9PSEU</name>
<dbReference type="RefSeq" id="WP_212612432.1">
    <property type="nucleotide sequence ID" value="NZ_VIWU01000001.1"/>
</dbReference>
<dbReference type="Pfam" id="PF00106">
    <property type="entry name" value="adh_short"/>
    <property type="match status" value="1"/>
</dbReference>
<dbReference type="PROSITE" id="PS00061">
    <property type="entry name" value="ADH_SHORT"/>
    <property type="match status" value="1"/>
</dbReference>
<comment type="similarity">
    <text evidence="1 3">Belongs to the short-chain dehydrogenases/reductases (SDR) family.</text>
</comment>
<accession>A0A561SNT6</accession>
<dbReference type="EMBL" id="VIWU01000001">
    <property type="protein sequence ID" value="TWF76535.1"/>
    <property type="molecule type" value="Genomic_DNA"/>
</dbReference>
<dbReference type="NCBIfam" id="NF005495">
    <property type="entry name" value="PRK07109.1"/>
    <property type="match status" value="1"/>
</dbReference>
<dbReference type="InterPro" id="IPR020904">
    <property type="entry name" value="Sc_DH/Rdtase_CS"/>
</dbReference>
<gene>
    <name evidence="6" type="ORF">FHX44_112426</name>
</gene>
<keyword evidence="7" id="KW-1185">Reference proteome</keyword>
<dbReference type="InterPro" id="IPR002347">
    <property type="entry name" value="SDR_fam"/>
</dbReference>
<evidence type="ECO:0000313" key="6">
    <source>
        <dbReference type="EMBL" id="TWF76535.1"/>
    </source>
</evidence>
<dbReference type="SMART" id="SM00822">
    <property type="entry name" value="PKS_KR"/>
    <property type="match status" value="1"/>
</dbReference>
<keyword evidence="2" id="KW-0560">Oxidoreductase</keyword>
<dbReference type="PANTHER" id="PTHR44196">
    <property type="entry name" value="DEHYDROGENASE/REDUCTASE SDR FAMILY MEMBER 7B"/>
    <property type="match status" value="1"/>
</dbReference>
<dbReference type="Proteomes" id="UP000321261">
    <property type="component" value="Unassembled WGS sequence"/>
</dbReference>
<sequence length="354" mass="37211">MPRRRRGYDEQMRIDGSVIVVTGASSGIGRATALALACEGARVVLLARRADALEQVASEIAAESGSGRTLVAPVDVTDADAVERAAVAAEQRFGRIDGWVNCAAVTMFGSLLETPLADLRRVLDVNLMGYVHGTRAALARFAAQDSGVLVNVSSLLGRIAQPYGTAYAMSKFAIRGLSVAVREELRLAGKRGVSVSTVLPAAIDTPIYAAAANHSGRVPHPPPPVYRAERVAQVVLAQLRRPRREVVAGGLLGRAFVATHTVAPRLAERMLAIDVDRSLRAEGAAVPPTSGSLHAPGAAPAAVDGGWHGGQRERKRRAAALAGLVAATAGVLAIPRYHHTVRAARQALDGRRLR</sequence>
<dbReference type="InterPro" id="IPR057326">
    <property type="entry name" value="KR_dom"/>
</dbReference>
<evidence type="ECO:0000313" key="7">
    <source>
        <dbReference type="Proteomes" id="UP000321261"/>
    </source>
</evidence>
<dbReference type="InterPro" id="IPR036291">
    <property type="entry name" value="NAD(P)-bd_dom_sf"/>
</dbReference>
<proteinExistence type="inferred from homology"/>